<dbReference type="AlphaFoldDB" id="A0A3B1DJE7"/>
<dbReference type="InterPro" id="IPR010865">
    <property type="entry name" value="DUF1499"/>
</dbReference>
<dbReference type="PIRSF" id="PIRSF026426">
    <property type="entry name" value="DUF1499"/>
    <property type="match status" value="1"/>
</dbReference>
<dbReference type="PANTHER" id="PTHR34801">
    <property type="entry name" value="EXPRESSED PROTEIN"/>
    <property type="match status" value="1"/>
</dbReference>
<dbReference type="PANTHER" id="PTHR34801:SF6">
    <property type="entry name" value="SLL1620 PROTEIN"/>
    <property type="match status" value="1"/>
</dbReference>
<dbReference type="EMBL" id="UOGG01000066">
    <property type="protein sequence ID" value="VAX28727.1"/>
    <property type="molecule type" value="Genomic_DNA"/>
</dbReference>
<organism evidence="1">
    <name type="scientific">hydrothermal vent metagenome</name>
    <dbReference type="NCBI Taxonomy" id="652676"/>
    <lineage>
        <taxon>unclassified sequences</taxon>
        <taxon>metagenomes</taxon>
        <taxon>ecological metagenomes</taxon>
    </lineage>
</organism>
<name>A0A3B1DJE7_9ZZZZ</name>
<dbReference type="Pfam" id="PF07386">
    <property type="entry name" value="DUF1499"/>
    <property type="match status" value="1"/>
</dbReference>
<gene>
    <name evidence="1" type="ORF">MNBD_NITROSPINAE05-681</name>
</gene>
<evidence type="ECO:0008006" key="2">
    <source>
        <dbReference type="Google" id="ProtNLM"/>
    </source>
</evidence>
<evidence type="ECO:0000313" key="1">
    <source>
        <dbReference type="EMBL" id="VAX28727.1"/>
    </source>
</evidence>
<reference evidence="1" key="1">
    <citation type="submission" date="2018-06" db="EMBL/GenBank/DDBJ databases">
        <authorList>
            <person name="Zhirakovskaya E."/>
        </authorList>
    </citation>
    <scope>NUCLEOTIDE SEQUENCE</scope>
</reference>
<accession>A0A3B1DJE7</accession>
<sequence>MTKGKWFLLYFFLIAVLALAGCSGQLPATLGQFAPCPDSPNCVSTQATDDDHAIDPFPYSATKANAKKHLLEIIHSLPRARVVTDQQDYLHVEFTSRVWRFIDDVEFYLGVTDRAIHFRSASRVGRSDLGVNRKRMEAIRKRFISAAPKANPEP</sequence>
<protein>
    <recommendedName>
        <fullName evidence="2">DUF1499 domain-containing protein</fullName>
    </recommendedName>
</protein>
<dbReference type="PROSITE" id="PS51257">
    <property type="entry name" value="PROKAR_LIPOPROTEIN"/>
    <property type="match status" value="1"/>
</dbReference>
<proteinExistence type="predicted"/>